<gene>
    <name evidence="1" type="ORF">POR1_62</name>
</gene>
<proteinExistence type="predicted"/>
<evidence type="ECO:0000313" key="2">
    <source>
        <dbReference type="Proteomes" id="UP000225954"/>
    </source>
</evidence>
<protein>
    <submittedName>
        <fullName evidence="1">Uncharacterized protein</fullName>
    </submittedName>
</protein>
<organism evidence="1 2">
    <name type="scientific">Pseudomonas phage POR1</name>
    <dbReference type="NCBI Taxonomy" id="1718594"/>
    <lineage>
        <taxon>Viruses</taxon>
        <taxon>Duplodnaviria</taxon>
        <taxon>Heunggongvirae</taxon>
        <taxon>Uroviricota</taxon>
        <taxon>Caudoviricetes</taxon>
        <taxon>Porunavirus</taxon>
        <taxon>Porunavirus POR1</taxon>
    </lineage>
</organism>
<evidence type="ECO:0000313" key="1">
    <source>
        <dbReference type="EMBL" id="ALH46267.1"/>
    </source>
</evidence>
<sequence>MDDHAYNVLPIKFRKAFEEVNGEIPESEFIRAIWMDIAMKWFGGWCLAIEHANELRPPMPPLPESAPTRTFVLTVAPGALPVIHEPKLPGSAQTEAPHVPMREYVSSLEDYRPENNVFQQEANPWPVPPPPPVPGAHSQAPKAPITAAEAAAASVKPLPPREFIVIPSSRNPENKARWLVEVREAEFERLGAYTNADAAYEEIGNIPNAKHVGSIYRISVEQLKFWQDNPSYKTIARKPVD</sequence>
<name>A0A0N9S7I8_9CAUD</name>
<accession>A0A0N9S7I8</accession>
<dbReference type="EMBL" id="KT716399">
    <property type="protein sequence ID" value="ALH46267.1"/>
    <property type="molecule type" value="Genomic_DNA"/>
</dbReference>
<reference evidence="1 2" key="1">
    <citation type="journal article" date="2016" name="Genome Announc.">
        <title>Genome Sequences of Pseudomonas oryzihabitans Phage POR1 and Pseudomonas aeruginosa Phage PAE1.</title>
        <authorList>
            <person name="Dyson Z.A."/>
            <person name="Seviour R.J."/>
            <person name="Tucci J."/>
            <person name="Petrovski S."/>
        </authorList>
    </citation>
    <scope>NUCLEOTIDE SEQUENCE [LARGE SCALE GENOMIC DNA]</scope>
</reference>
<dbReference type="Proteomes" id="UP000225954">
    <property type="component" value="Segment"/>
</dbReference>
<keyword evidence="2" id="KW-1185">Reference proteome</keyword>